<proteinExistence type="predicted"/>
<dbReference type="AlphaFoldDB" id="A0A9E8MUZ0"/>
<evidence type="ECO:0000313" key="2">
    <source>
        <dbReference type="EMBL" id="WAC02038.1"/>
    </source>
</evidence>
<dbReference type="Proteomes" id="UP001164705">
    <property type="component" value="Chromosome"/>
</dbReference>
<dbReference type="InterPro" id="IPR011042">
    <property type="entry name" value="6-blade_b-propeller_TolB-like"/>
</dbReference>
<dbReference type="Gene3D" id="2.120.10.30">
    <property type="entry name" value="TolB, C-terminal domain"/>
    <property type="match status" value="1"/>
</dbReference>
<name>A0A9E8MUZ0_9FLAO</name>
<dbReference type="EMBL" id="CP113088">
    <property type="protein sequence ID" value="WAC02038.1"/>
    <property type="molecule type" value="Genomic_DNA"/>
</dbReference>
<sequence length="111" mass="12039">MKTFYSLVLLSLFTFLSFSQTIALTSFATGLNSPVEIVNTGSTGDTRLFVVEQAGLIKILNSDGSINPTPFLDISSFVGSGGERGLLGLAFAPDYVTSWTVLCELYRQHKH</sequence>
<keyword evidence="1" id="KW-0732">Signal</keyword>
<feature type="chain" id="PRO_5038594281" evidence="1">
    <location>
        <begin position="24"/>
        <end position="111"/>
    </location>
</feature>
<accession>A0A9E8MUZ0</accession>
<protein>
    <submittedName>
        <fullName evidence="2">Uncharacterized protein</fullName>
    </submittedName>
</protein>
<dbReference type="RefSeq" id="WP_267676636.1">
    <property type="nucleotide sequence ID" value="NZ_CP113088.1"/>
</dbReference>
<reference evidence="2" key="1">
    <citation type="submission" date="2022-11" db="EMBL/GenBank/DDBJ databases">
        <title>Lacinutrix neustonica HL-RS19T sp. nov., isolated from the surface microlayer sample of brackish Lake Shihwa.</title>
        <authorList>
            <person name="Choi J.Y."/>
            <person name="Hwang C.Y."/>
        </authorList>
    </citation>
    <scope>NUCLEOTIDE SEQUENCE</scope>
    <source>
        <strain evidence="2">HL-RS19</strain>
    </source>
</reference>
<keyword evidence="3" id="KW-1185">Reference proteome</keyword>
<evidence type="ECO:0000256" key="1">
    <source>
        <dbReference type="SAM" id="SignalP"/>
    </source>
</evidence>
<dbReference type="PANTHER" id="PTHR19328">
    <property type="entry name" value="HEDGEHOG-INTERACTING PROTEIN"/>
    <property type="match status" value="1"/>
</dbReference>
<evidence type="ECO:0000313" key="3">
    <source>
        <dbReference type="Proteomes" id="UP001164705"/>
    </source>
</evidence>
<dbReference type="PANTHER" id="PTHR19328:SF75">
    <property type="entry name" value="ALDOSE SUGAR DEHYDROGENASE YLII"/>
    <property type="match status" value="1"/>
</dbReference>
<dbReference type="KEGG" id="lnu:N7U66_19900"/>
<feature type="signal peptide" evidence="1">
    <location>
        <begin position="1"/>
        <end position="23"/>
    </location>
</feature>
<organism evidence="2 3">
    <name type="scientific">Lacinutrix neustonica</name>
    <dbReference type="NCBI Taxonomy" id="2980107"/>
    <lineage>
        <taxon>Bacteria</taxon>
        <taxon>Pseudomonadati</taxon>
        <taxon>Bacteroidota</taxon>
        <taxon>Flavobacteriia</taxon>
        <taxon>Flavobacteriales</taxon>
        <taxon>Flavobacteriaceae</taxon>
        <taxon>Lacinutrix</taxon>
    </lineage>
</organism>
<gene>
    <name evidence="2" type="ORF">N7U66_19900</name>
</gene>